<dbReference type="EMBL" id="BMAV01024055">
    <property type="protein sequence ID" value="GFS29743.1"/>
    <property type="molecule type" value="Genomic_DNA"/>
</dbReference>
<name>A0A8X6M5M6_9ARAC</name>
<evidence type="ECO:0000313" key="1">
    <source>
        <dbReference type="EMBL" id="GFS29743.1"/>
    </source>
</evidence>
<proteinExistence type="predicted"/>
<dbReference type="AlphaFoldDB" id="A0A8X6M5M6"/>
<keyword evidence="2" id="KW-1185">Reference proteome</keyword>
<dbReference type="Proteomes" id="UP000886998">
    <property type="component" value="Unassembled WGS sequence"/>
</dbReference>
<evidence type="ECO:0000313" key="2">
    <source>
        <dbReference type="Proteomes" id="UP000886998"/>
    </source>
</evidence>
<accession>A0A8X6M5M6</accession>
<organism evidence="1 2">
    <name type="scientific">Trichonephila inaurata madagascariensis</name>
    <dbReference type="NCBI Taxonomy" id="2747483"/>
    <lineage>
        <taxon>Eukaryota</taxon>
        <taxon>Metazoa</taxon>
        <taxon>Ecdysozoa</taxon>
        <taxon>Arthropoda</taxon>
        <taxon>Chelicerata</taxon>
        <taxon>Arachnida</taxon>
        <taxon>Araneae</taxon>
        <taxon>Araneomorphae</taxon>
        <taxon>Entelegynae</taxon>
        <taxon>Araneoidea</taxon>
        <taxon>Nephilidae</taxon>
        <taxon>Trichonephila</taxon>
        <taxon>Trichonephila inaurata</taxon>
    </lineage>
</organism>
<sequence>MITLYGGNVNRNVPRYGCRVIRLHHFKCNGVESRVHFDQKSKNIKGPGSICVLLLTASIFGEIWQHNNARPQTDQVAADFLRQIQIVLGPVLGSH</sequence>
<comment type="caution">
    <text evidence="1">The sequence shown here is derived from an EMBL/GenBank/DDBJ whole genome shotgun (WGS) entry which is preliminary data.</text>
</comment>
<gene>
    <name evidence="1" type="ORF">TNIN_476051</name>
</gene>
<reference evidence="1" key="1">
    <citation type="submission" date="2020-08" db="EMBL/GenBank/DDBJ databases">
        <title>Multicomponent nature underlies the extraordinary mechanical properties of spider dragline silk.</title>
        <authorList>
            <person name="Kono N."/>
            <person name="Nakamura H."/>
            <person name="Mori M."/>
            <person name="Yoshida Y."/>
            <person name="Ohtoshi R."/>
            <person name="Malay A.D."/>
            <person name="Moran D.A.P."/>
            <person name="Tomita M."/>
            <person name="Numata K."/>
            <person name="Arakawa K."/>
        </authorList>
    </citation>
    <scope>NUCLEOTIDE SEQUENCE</scope>
</reference>
<protein>
    <submittedName>
        <fullName evidence="1">Uncharacterized protein</fullName>
    </submittedName>
</protein>